<name>A0A6P1NZC1_9BACT</name>
<reference evidence="1 2" key="1">
    <citation type="submission" date="2020-01" db="EMBL/GenBank/DDBJ databases">
        <authorList>
            <person name="Kim M."/>
        </authorList>
    </citation>
    <scope>NUCLEOTIDE SEQUENCE [LARGE SCALE GENOMIC DNA]</scope>
    <source>
        <strain evidence="1 2">BT10</strain>
    </source>
</reference>
<keyword evidence="2" id="KW-1185">Reference proteome</keyword>
<dbReference type="RefSeq" id="WP_160688531.1">
    <property type="nucleotide sequence ID" value="NZ_CP047897.1"/>
</dbReference>
<dbReference type="AlphaFoldDB" id="A0A6P1NZC1"/>
<proteinExistence type="predicted"/>
<organism evidence="1 2">
    <name type="scientific">Nibribacter ruber</name>
    <dbReference type="NCBI Taxonomy" id="2698458"/>
    <lineage>
        <taxon>Bacteria</taxon>
        <taxon>Pseudomonadati</taxon>
        <taxon>Bacteroidota</taxon>
        <taxon>Cytophagia</taxon>
        <taxon>Cytophagales</taxon>
        <taxon>Hymenobacteraceae</taxon>
        <taxon>Nibribacter</taxon>
    </lineage>
</organism>
<dbReference type="KEGG" id="nib:GU926_01950"/>
<gene>
    <name evidence="1" type="ORF">GU926_01950</name>
</gene>
<accession>A0A6P1NZC1</accession>
<evidence type="ECO:0000313" key="2">
    <source>
        <dbReference type="Proteomes" id="UP000464214"/>
    </source>
</evidence>
<evidence type="ECO:0000313" key="1">
    <source>
        <dbReference type="EMBL" id="QHL86273.1"/>
    </source>
</evidence>
<protein>
    <submittedName>
        <fullName evidence="1">Uncharacterized protein</fullName>
    </submittedName>
</protein>
<dbReference type="EMBL" id="CP047897">
    <property type="protein sequence ID" value="QHL86273.1"/>
    <property type="molecule type" value="Genomic_DNA"/>
</dbReference>
<dbReference type="Proteomes" id="UP000464214">
    <property type="component" value="Chromosome"/>
</dbReference>
<sequence length="89" mass="10108">MLTPSELKKAYAVHCYMFTPKGEIDEISFEETTGTDLQASLNNVPRHELPRLIKGFEQLDNLAKVDINRPLEQLQSSIEKELKALSKCC</sequence>